<name>A0AAE1YTT2_9LAMI</name>
<dbReference type="Gene3D" id="2.60.40.420">
    <property type="entry name" value="Cupredoxins - blue copper proteins"/>
    <property type="match status" value="1"/>
</dbReference>
<dbReference type="AlphaFoldDB" id="A0AAE1YTT2"/>
<keyword evidence="4" id="KW-1185">Reference proteome</keyword>
<evidence type="ECO:0000256" key="1">
    <source>
        <dbReference type="ARBA" id="ARBA00010609"/>
    </source>
</evidence>
<sequence length="236" mass="26309">MWTLSQTFLLHGSFAIIDGSPRYTVNNVTYITPSTPLKLADQFLNGSGVYELDAFPIHSSLPTPVNGTFVVSGIHKGWLEIVFKNDLDMIDSWHLDGFGFFVVGFSQLPIEKLLILLEVDHVYPGDGRSDVYLDNPGMWNLRSQNLQRWYLGQELYIRVYDPDPNPAKSDHPPITHLELFKAPPLPPPSLVSTGRRGHLQLRLCRSTPAPSVPVPNSAVYSAAVKDIPTTRLGCML</sequence>
<proteinExistence type="inferred from homology"/>
<accession>A0AAE1YTT2</accession>
<dbReference type="InterPro" id="IPR008972">
    <property type="entry name" value="Cupredoxin"/>
</dbReference>
<evidence type="ECO:0000313" key="3">
    <source>
        <dbReference type="EMBL" id="KAK4435953.1"/>
    </source>
</evidence>
<organism evidence="3 4">
    <name type="scientific">Sesamum alatum</name>
    <dbReference type="NCBI Taxonomy" id="300844"/>
    <lineage>
        <taxon>Eukaryota</taxon>
        <taxon>Viridiplantae</taxon>
        <taxon>Streptophyta</taxon>
        <taxon>Embryophyta</taxon>
        <taxon>Tracheophyta</taxon>
        <taxon>Spermatophyta</taxon>
        <taxon>Magnoliopsida</taxon>
        <taxon>eudicotyledons</taxon>
        <taxon>Gunneridae</taxon>
        <taxon>Pentapetalae</taxon>
        <taxon>asterids</taxon>
        <taxon>lamiids</taxon>
        <taxon>Lamiales</taxon>
        <taxon>Pedaliaceae</taxon>
        <taxon>Sesamum</taxon>
    </lineage>
</organism>
<dbReference type="GO" id="GO:0016491">
    <property type="term" value="F:oxidoreductase activity"/>
    <property type="evidence" value="ECO:0007669"/>
    <property type="project" value="InterPro"/>
</dbReference>
<comment type="similarity">
    <text evidence="1">Belongs to the multicopper oxidase family.</text>
</comment>
<dbReference type="PANTHER" id="PTHR11709:SF58">
    <property type="entry name" value="SKU5 SIMILAR 3"/>
    <property type="match status" value="1"/>
</dbReference>
<dbReference type="PANTHER" id="PTHR11709">
    <property type="entry name" value="MULTI-COPPER OXIDASE"/>
    <property type="match status" value="1"/>
</dbReference>
<comment type="caution">
    <text evidence="3">The sequence shown here is derived from an EMBL/GenBank/DDBJ whole genome shotgun (WGS) entry which is preliminary data.</text>
</comment>
<dbReference type="Pfam" id="PF07731">
    <property type="entry name" value="Cu-oxidase_2"/>
    <property type="match status" value="1"/>
</dbReference>
<dbReference type="InterPro" id="IPR011706">
    <property type="entry name" value="Cu-oxidase_C"/>
</dbReference>
<evidence type="ECO:0000313" key="4">
    <source>
        <dbReference type="Proteomes" id="UP001293254"/>
    </source>
</evidence>
<reference evidence="3" key="2">
    <citation type="journal article" date="2024" name="Plant">
        <title>Genomic evolution and insights into agronomic trait innovations of Sesamum species.</title>
        <authorList>
            <person name="Miao H."/>
            <person name="Wang L."/>
            <person name="Qu L."/>
            <person name="Liu H."/>
            <person name="Sun Y."/>
            <person name="Le M."/>
            <person name="Wang Q."/>
            <person name="Wei S."/>
            <person name="Zheng Y."/>
            <person name="Lin W."/>
            <person name="Duan Y."/>
            <person name="Cao H."/>
            <person name="Xiong S."/>
            <person name="Wang X."/>
            <person name="Wei L."/>
            <person name="Li C."/>
            <person name="Ma Q."/>
            <person name="Ju M."/>
            <person name="Zhao R."/>
            <person name="Li G."/>
            <person name="Mu C."/>
            <person name="Tian Q."/>
            <person name="Mei H."/>
            <person name="Zhang T."/>
            <person name="Gao T."/>
            <person name="Zhang H."/>
        </authorList>
    </citation>
    <scope>NUCLEOTIDE SEQUENCE</scope>
    <source>
        <strain evidence="3">3651</strain>
    </source>
</reference>
<dbReference type="GO" id="GO:0005507">
    <property type="term" value="F:copper ion binding"/>
    <property type="evidence" value="ECO:0007669"/>
    <property type="project" value="InterPro"/>
</dbReference>
<gene>
    <name evidence="3" type="ORF">Salat_0758900</name>
</gene>
<dbReference type="Proteomes" id="UP001293254">
    <property type="component" value="Unassembled WGS sequence"/>
</dbReference>
<protein>
    <submittedName>
        <fullName evidence="3">Monocopper oxidase-like protein SKU5</fullName>
    </submittedName>
</protein>
<reference evidence="3" key="1">
    <citation type="submission" date="2020-06" db="EMBL/GenBank/DDBJ databases">
        <authorList>
            <person name="Li T."/>
            <person name="Hu X."/>
            <person name="Zhang T."/>
            <person name="Song X."/>
            <person name="Zhang H."/>
            <person name="Dai N."/>
            <person name="Sheng W."/>
            <person name="Hou X."/>
            <person name="Wei L."/>
        </authorList>
    </citation>
    <scope>NUCLEOTIDE SEQUENCE</scope>
    <source>
        <strain evidence="3">3651</strain>
        <tissue evidence="3">Leaf</tissue>
    </source>
</reference>
<dbReference type="EMBL" id="JACGWO010000002">
    <property type="protein sequence ID" value="KAK4435953.1"/>
    <property type="molecule type" value="Genomic_DNA"/>
</dbReference>
<dbReference type="GO" id="GO:0005886">
    <property type="term" value="C:plasma membrane"/>
    <property type="evidence" value="ECO:0007669"/>
    <property type="project" value="TreeGrafter"/>
</dbReference>
<dbReference type="InterPro" id="IPR045087">
    <property type="entry name" value="Cu-oxidase_fam"/>
</dbReference>
<evidence type="ECO:0000259" key="2">
    <source>
        <dbReference type="Pfam" id="PF07731"/>
    </source>
</evidence>
<dbReference type="SUPFAM" id="SSF49503">
    <property type="entry name" value="Cupredoxins"/>
    <property type="match status" value="1"/>
</dbReference>
<feature type="domain" description="Plastocyanin-like" evidence="2">
    <location>
        <begin position="44"/>
        <end position="162"/>
    </location>
</feature>